<dbReference type="PROSITE" id="PS51892">
    <property type="entry name" value="SUBTILASE"/>
    <property type="match status" value="1"/>
</dbReference>
<gene>
    <name evidence="7" type="ORF">SAMN05421505_1195</name>
</gene>
<dbReference type="Proteomes" id="UP000198923">
    <property type="component" value="Unassembled WGS sequence"/>
</dbReference>
<dbReference type="PROSITE" id="PS00138">
    <property type="entry name" value="SUBTILASE_SER"/>
    <property type="match status" value="1"/>
</dbReference>
<sequence>MRVMIQLRPSSDVVAAVADPDLTATAADVADRLPGVVLDDTYTPVAVPHPIPAPGGDPLSLRQPLTYSLAREDASVMVRGEIADDELSTRLNLLPLLRRDVVGVYADPVIETSLVCGGDPAVGDWHDVARLMRVEELHAAGLDGSGTALAVLDSGVNAAHVARQLGRDVTLDTTRSWSPSTVEGAPGEFDVDHGTMCAFDALITAPRASVIDIPLLLSRARGGTAIGGVLSDAVAAFSHLRGVLDAQPVETRALVVTNSWGSFSPRWDFPAGHPGNYSDNPSHPFNLIVASLEQAGADILFAAGNCGGDCADSRCGFADRPIVGANSHPLVLSVGGVDVRARRVGYSSQGPGRLSNRKPDLCAYTHFSGSQAYAPAPDSGTSAACPVAAGLVAAIRTRWPAARLSPAELRTVLRRTADHPSGAGFDHDLGYGIVDPAGVLAALRRRAGA</sequence>
<dbReference type="PRINTS" id="PR00723">
    <property type="entry name" value="SUBTILISIN"/>
</dbReference>
<dbReference type="EMBL" id="FNCN01000019">
    <property type="protein sequence ID" value="SDH61385.1"/>
    <property type="molecule type" value="Genomic_DNA"/>
</dbReference>
<protein>
    <submittedName>
        <fullName evidence="7">Serine protease, subtilisin family</fullName>
    </submittedName>
</protein>
<keyword evidence="8" id="KW-1185">Reference proteome</keyword>
<keyword evidence="4 5" id="KW-0720">Serine protease</keyword>
<accession>A0A1G8DUU6</accession>
<dbReference type="InterPro" id="IPR023828">
    <property type="entry name" value="Peptidase_S8_Ser-AS"/>
</dbReference>
<evidence type="ECO:0000256" key="1">
    <source>
        <dbReference type="ARBA" id="ARBA00011073"/>
    </source>
</evidence>
<dbReference type="Gene3D" id="3.40.50.200">
    <property type="entry name" value="Peptidase S8/S53 domain"/>
    <property type="match status" value="1"/>
</dbReference>
<evidence type="ECO:0000313" key="7">
    <source>
        <dbReference type="EMBL" id="SDH61385.1"/>
    </source>
</evidence>
<feature type="domain" description="Peptidase S8/S53" evidence="6">
    <location>
        <begin position="144"/>
        <end position="432"/>
    </location>
</feature>
<comment type="similarity">
    <text evidence="1 5">Belongs to the peptidase S8 family.</text>
</comment>
<evidence type="ECO:0000313" key="8">
    <source>
        <dbReference type="Proteomes" id="UP000198923"/>
    </source>
</evidence>
<name>A0A1G8DUU6_9ACTN</name>
<feature type="active site" description="Charge relay system" evidence="5">
    <location>
        <position position="153"/>
    </location>
</feature>
<organism evidence="7 8">
    <name type="scientific">Sinosporangium album</name>
    <dbReference type="NCBI Taxonomy" id="504805"/>
    <lineage>
        <taxon>Bacteria</taxon>
        <taxon>Bacillati</taxon>
        <taxon>Actinomycetota</taxon>
        <taxon>Actinomycetes</taxon>
        <taxon>Streptosporangiales</taxon>
        <taxon>Streptosporangiaceae</taxon>
        <taxon>Sinosporangium</taxon>
    </lineage>
</organism>
<dbReference type="RefSeq" id="WP_093171908.1">
    <property type="nucleotide sequence ID" value="NZ_FNCN01000019.1"/>
</dbReference>
<dbReference type="PANTHER" id="PTHR43806:SF11">
    <property type="entry name" value="CEREVISIN-RELATED"/>
    <property type="match status" value="1"/>
</dbReference>
<proteinExistence type="inferred from homology"/>
<feature type="active site" description="Charge relay system" evidence="5">
    <location>
        <position position="382"/>
    </location>
</feature>
<dbReference type="InterPro" id="IPR000209">
    <property type="entry name" value="Peptidase_S8/S53_dom"/>
</dbReference>
<evidence type="ECO:0000256" key="2">
    <source>
        <dbReference type="ARBA" id="ARBA00022670"/>
    </source>
</evidence>
<keyword evidence="3 5" id="KW-0378">Hydrolase</keyword>
<evidence type="ECO:0000256" key="4">
    <source>
        <dbReference type="ARBA" id="ARBA00022825"/>
    </source>
</evidence>
<feature type="active site" description="Charge relay system" evidence="5">
    <location>
        <position position="193"/>
    </location>
</feature>
<dbReference type="InterPro" id="IPR050131">
    <property type="entry name" value="Peptidase_S8_subtilisin-like"/>
</dbReference>
<dbReference type="SUPFAM" id="SSF52743">
    <property type="entry name" value="Subtilisin-like"/>
    <property type="match status" value="1"/>
</dbReference>
<dbReference type="OrthoDB" id="3496386at2"/>
<keyword evidence="2 5" id="KW-0645">Protease</keyword>
<reference evidence="7 8" key="1">
    <citation type="submission" date="2016-10" db="EMBL/GenBank/DDBJ databases">
        <authorList>
            <person name="de Groot N.N."/>
        </authorList>
    </citation>
    <scope>NUCLEOTIDE SEQUENCE [LARGE SCALE GENOMIC DNA]</scope>
    <source>
        <strain evidence="7 8">CPCC 201354</strain>
    </source>
</reference>
<dbReference type="CDD" id="cd00306">
    <property type="entry name" value="Peptidases_S8_S53"/>
    <property type="match status" value="1"/>
</dbReference>
<dbReference type="GO" id="GO:0006508">
    <property type="term" value="P:proteolysis"/>
    <property type="evidence" value="ECO:0007669"/>
    <property type="project" value="UniProtKB-KW"/>
</dbReference>
<dbReference type="STRING" id="504805.SAMN05421505_1195"/>
<dbReference type="AlphaFoldDB" id="A0A1G8DUU6"/>
<evidence type="ECO:0000256" key="3">
    <source>
        <dbReference type="ARBA" id="ARBA00022801"/>
    </source>
</evidence>
<dbReference type="GO" id="GO:0004252">
    <property type="term" value="F:serine-type endopeptidase activity"/>
    <property type="evidence" value="ECO:0007669"/>
    <property type="project" value="UniProtKB-UniRule"/>
</dbReference>
<dbReference type="InterPro" id="IPR015500">
    <property type="entry name" value="Peptidase_S8_subtilisin-rel"/>
</dbReference>
<dbReference type="PANTHER" id="PTHR43806">
    <property type="entry name" value="PEPTIDASE S8"/>
    <property type="match status" value="1"/>
</dbReference>
<dbReference type="Pfam" id="PF00082">
    <property type="entry name" value="Peptidase_S8"/>
    <property type="match status" value="1"/>
</dbReference>
<dbReference type="InterPro" id="IPR036852">
    <property type="entry name" value="Peptidase_S8/S53_dom_sf"/>
</dbReference>
<evidence type="ECO:0000259" key="6">
    <source>
        <dbReference type="Pfam" id="PF00082"/>
    </source>
</evidence>
<evidence type="ECO:0000256" key="5">
    <source>
        <dbReference type="PROSITE-ProRule" id="PRU01240"/>
    </source>
</evidence>